<keyword evidence="3 9" id="KW-0813">Transport</keyword>
<dbReference type="EMBL" id="JABBMI010000080">
    <property type="protein sequence ID" value="NMK55109.1"/>
    <property type="molecule type" value="Genomic_DNA"/>
</dbReference>
<feature type="transmembrane region" description="Helical" evidence="7">
    <location>
        <begin position="117"/>
        <end position="136"/>
    </location>
</feature>
<dbReference type="GO" id="GO:0015144">
    <property type="term" value="F:carbohydrate transmembrane transporter activity"/>
    <property type="evidence" value="ECO:0007669"/>
    <property type="project" value="InterPro"/>
</dbReference>
<dbReference type="SUPFAM" id="SSF103481">
    <property type="entry name" value="Multidrug resistance efflux transporter EmrE"/>
    <property type="match status" value="2"/>
</dbReference>
<feature type="transmembrane region" description="Helical" evidence="7">
    <location>
        <begin position="38"/>
        <end position="56"/>
    </location>
</feature>
<evidence type="ECO:0000313" key="8">
    <source>
        <dbReference type="EMBL" id="NMK55109.1"/>
    </source>
</evidence>
<dbReference type="CDD" id="cd23112">
    <property type="entry name" value="glucose_uptake_GlcU"/>
    <property type="match status" value="1"/>
</dbReference>
<dbReference type="Proteomes" id="UP000550736">
    <property type="component" value="Unassembled WGS sequence"/>
</dbReference>
<feature type="transmembrane region" description="Helical" evidence="7">
    <location>
        <begin position="184"/>
        <end position="202"/>
    </location>
</feature>
<feature type="transmembrane region" description="Helical" evidence="7">
    <location>
        <begin position="269"/>
        <end position="286"/>
    </location>
</feature>
<reference evidence="10 11" key="1">
    <citation type="submission" date="2020-04" db="EMBL/GenBank/DDBJ databases">
        <title>The Epidemiology and Molecular Characteristics of Linezolid-Resistant Staphylococcus capitis in Huashan Hospital, Shanghai.</title>
        <authorList>
            <person name="Ding L."/>
            <person name="Li P."/>
            <person name="Yang Y."/>
            <person name="Lin D."/>
            <person name="Xu X."/>
        </authorList>
    </citation>
    <scope>NUCLEOTIDE SEQUENCE [LARGE SCALE GENOMIC DNA]</scope>
    <source>
        <strain evidence="9 11">12-86</strain>
        <strain evidence="8 10">17-84</strain>
    </source>
</reference>
<feature type="transmembrane region" description="Helical" evidence="7">
    <location>
        <begin position="157"/>
        <end position="178"/>
    </location>
</feature>
<feature type="transmembrane region" description="Helical" evidence="7">
    <location>
        <begin position="235"/>
        <end position="257"/>
    </location>
</feature>
<comment type="caution">
    <text evidence="9">The sequence shown here is derived from an EMBL/GenBank/DDBJ whole genome shotgun (WGS) entry which is preliminary data.</text>
</comment>
<evidence type="ECO:0000313" key="11">
    <source>
        <dbReference type="Proteomes" id="UP000550736"/>
    </source>
</evidence>
<dbReference type="EMBL" id="JABBLX010000044">
    <property type="protein sequence ID" value="NMK98439.1"/>
    <property type="molecule type" value="Genomic_DNA"/>
</dbReference>
<dbReference type="Pfam" id="PF06800">
    <property type="entry name" value="Sugar_transport"/>
    <property type="match status" value="1"/>
</dbReference>
<dbReference type="PANTHER" id="PTHR16119:SF17">
    <property type="entry name" value="TRANSMEMBRANE PROTEIN 144"/>
    <property type="match status" value="1"/>
</dbReference>
<keyword evidence="10" id="KW-1185">Reference proteome</keyword>
<evidence type="ECO:0000256" key="4">
    <source>
        <dbReference type="ARBA" id="ARBA00022692"/>
    </source>
</evidence>
<evidence type="ECO:0000256" key="5">
    <source>
        <dbReference type="ARBA" id="ARBA00022989"/>
    </source>
</evidence>
<comment type="subcellular location">
    <subcellularLocation>
        <location evidence="1">Endomembrane system</location>
        <topology evidence="1">Multi-pass membrane protein</topology>
    </subcellularLocation>
</comment>
<sequence>MQFLDFLIALLPALFWGSVVIINVFVGGGPYNQIRGTTLGTLIVGIGLLLTGNAAFDNLTVIIVGLISGALWAFGQGNQLKSVNLIGVSKTMPISTGMQLVGTTLFSAIFLGEWSTMVQVVMGLIAMVLLVVGIALTSLKAKNEGTSNNPEFKKAMGILLISTIGYVGYVVLGDIFGVSGTDALFFQSIGMAIGGFILSMNHQTSIKSTALNLIPGVVWGIGNLFMFYSQPKVGVATSFSLSQLLVIVSTLGGIFILGEKKDRRQMIGIWSGIVVIIIASIILGNLK</sequence>
<gene>
    <name evidence="9" type="ORF">HHM13_10240</name>
    <name evidence="8" type="ORF">HHM24_10310</name>
</gene>
<proteinExistence type="inferred from homology"/>
<evidence type="ECO:0000313" key="9">
    <source>
        <dbReference type="EMBL" id="NMK98439.1"/>
    </source>
</evidence>
<dbReference type="GO" id="GO:0016020">
    <property type="term" value="C:membrane"/>
    <property type="evidence" value="ECO:0007669"/>
    <property type="project" value="InterPro"/>
</dbReference>
<evidence type="ECO:0000313" key="10">
    <source>
        <dbReference type="Proteomes" id="UP000538955"/>
    </source>
</evidence>
<feature type="transmembrane region" description="Helical" evidence="7">
    <location>
        <begin position="209"/>
        <end position="229"/>
    </location>
</feature>
<dbReference type="InterPro" id="IPR010651">
    <property type="entry name" value="Sugar_transport"/>
</dbReference>
<keyword evidence="6 7" id="KW-0472">Membrane</keyword>
<accession>A0A0S4M776</accession>
<protein>
    <submittedName>
        <fullName evidence="9">Glucose transporter</fullName>
    </submittedName>
</protein>
<dbReference type="PANTHER" id="PTHR16119">
    <property type="entry name" value="TRANSMEMBRANE PROTEIN 144"/>
    <property type="match status" value="1"/>
</dbReference>
<evidence type="ECO:0000256" key="1">
    <source>
        <dbReference type="ARBA" id="ARBA00004127"/>
    </source>
</evidence>
<keyword evidence="3 9" id="KW-0762">Sugar transport</keyword>
<name>A0A0S4M776_STACP</name>
<comment type="similarity">
    <text evidence="2">Belongs to the GRP transporter (TC 2.A.7.5) family.</text>
</comment>
<feature type="transmembrane region" description="Helical" evidence="7">
    <location>
        <begin position="62"/>
        <end position="80"/>
    </location>
</feature>
<dbReference type="InterPro" id="IPR037185">
    <property type="entry name" value="EmrE-like"/>
</dbReference>
<organism evidence="9 11">
    <name type="scientific">Staphylococcus capitis</name>
    <dbReference type="NCBI Taxonomy" id="29388"/>
    <lineage>
        <taxon>Bacteria</taxon>
        <taxon>Bacillati</taxon>
        <taxon>Bacillota</taxon>
        <taxon>Bacilli</taxon>
        <taxon>Bacillales</taxon>
        <taxon>Staphylococcaceae</taxon>
        <taxon>Staphylococcus</taxon>
    </lineage>
</organism>
<evidence type="ECO:0000256" key="7">
    <source>
        <dbReference type="SAM" id="Phobius"/>
    </source>
</evidence>
<dbReference type="NCBIfam" id="TIGR00776">
    <property type="entry name" value="RhaT"/>
    <property type="match status" value="1"/>
</dbReference>
<dbReference type="eggNOG" id="COG4975">
    <property type="taxonomic scope" value="Bacteria"/>
</dbReference>
<evidence type="ECO:0000256" key="2">
    <source>
        <dbReference type="ARBA" id="ARBA00006117"/>
    </source>
</evidence>
<dbReference type="GO" id="GO:0012505">
    <property type="term" value="C:endomembrane system"/>
    <property type="evidence" value="ECO:0007669"/>
    <property type="project" value="UniProtKB-SubCell"/>
</dbReference>
<dbReference type="Proteomes" id="UP000538955">
    <property type="component" value="Unassembled WGS sequence"/>
</dbReference>
<dbReference type="AlphaFoldDB" id="A0A0S4M776"/>
<evidence type="ECO:0000256" key="3">
    <source>
        <dbReference type="ARBA" id="ARBA00022597"/>
    </source>
</evidence>
<keyword evidence="4 7" id="KW-0812">Transmembrane</keyword>
<evidence type="ECO:0000256" key="6">
    <source>
        <dbReference type="ARBA" id="ARBA00023136"/>
    </source>
</evidence>
<keyword evidence="5 7" id="KW-1133">Transmembrane helix</keyword>
<feature type="transmembrane region" description="Helical" evidence="7">
    <location>
        <begin position="6"/>
        <end position="26"/>
    </location>
</feature>
<dbReference type="RefSeq" id="WP_002432856.1">
    <property type="nucleotide sequence ID" value="NZ_AP031467.1"/>
</dbReference>